<feature type="domain" description="Acyl-ACP thioesterase-like C-terminal" evidence="9">
    <location>
        <begin position="152"/>
        <end position="210"/>
    </location>
</feature>
<sequence length="235" mass="27722">MYSFESRIRYSEVDLEGKLTWVKLLDYFQDSSVFQSESLHVGVDLLAKRKRAWVLNAWQICLNRMPRLYEQVRIVTRPYEIKGFFGYRNFILESLDGECLAYANSIWTFIDTERNLPTKVTPEFDVYEFDERIEMNYCARKLQVPEEMTDCETIPVTRHLIDTNGHVNNGRYVELAMELLPEDCNVMEVRAEYKKQAREGDTFFPKIAREEDKYTVVMADAQGGIYATMQFLYQS</sequence>
<evidence type="ECO:0000256" key="4">
    <source>
        <dbReference type="ARBA" id="ARBA00022832"/>
    </source>
</evidence>
<keyword evidence="7" id="KW-0275">Fatty acid biosynthesis</keyword>
<dbReference type="PANTHER" id="PTHR31727">
    <property type="entry name" value="OLEOYL-ACYL CARRIER PROTEIN THIOESTERASE 1, CHLOROPLASTIC"/>
    <property type="match status" value="1"/>
</dbReference>
<keyword evidence="2" id="KW-0444">Lipid biosynthesis</keyword>
<dbReference type="Pfam" id="PF20791">
    <property type="entry name" value="Acyl-ACP_TE_C"/>
    <property type="match status" value="1"/>
</dbReference>
<dbReference type="Gene3D" id="3.10.129.10">
    <property type="entry name" value="Hotdog Thioesterase"/>
    <property type="match status" value="1"/>
</dbReference>
<evidence type="ECO:0000256" key="2">
    <source>
        <dbReference type="ARBA" id="ARBA00022516"/>
    </source>
</evidence>
<comment type="similarity">
    <text evidence="1">Belongs to the acyl-ACP thioesterase family.</text>
</comment>
<keyword evidence="3" id="KW-0378">Hydrolase</keyword>
<dbReference type="CDD" id="cd00586">
    <property type="entry name" value="4HBT"/>
    <property type="match status" value="1"/>
</dbReference>
<dbReference type="Pfam" id="PF01643">
    <property type="entry name" value="Acyl-ACP_TE"/>
    <property type="match status" value="1"/>
</dbReference>
<name>A0A2G3DZD9_9FIRM</name>
<reference evidence="10 11" key="2">
    <citation type="submission" date="2017-10" db="EMBL/GenBank/DDBJ databases">
        <authorList>
            <person name="Banno H."/>
            <person name="Chua N.-H."/>
        </authorList>
    </citation>
    <scope>NUCLEOTIDE SEQUENCE [LARGE SCALE GENOMIC DNA]</scope>
    <source>
        <strain evidence="10 11">JK623</strain>
    </source>
</reference>
<evidence type="ECO:0000256" key="7">
    <source>
        <dbReference type="ARBA" id="ARBA00023160"/>
    </source>
</evidence>
<evidence type="ECO:0000256" key="5">
    <source>
        <dbReference type="ARBA" id="ARBA00022946"/>
    </source>
</evidence>
<keyword evidence="5" id="KW-0809">Transit peptide</keyword>
<dbReference type="InterPro" id="IPR029069">
    <property type="entry name" value="HotDog_dom_sf"/>
</dbReference>
<dbReference type="GO" id="GO:0000036">
    <property type="term" value="F:acyl carrier activity"/>
    <property type="evidence" value="ECO:0007669"/>
    <property type="project" value="TreeGrafter"/>
</dbReference>
<dbReference type="RefSeq" id="WP_031544468.1">
    <property type="nucleotide sequence ID" value="NZ_JANSWH010000092.1"/>
</dbReference>
<evidence type="ECO:0000313" key="11">
    <source>
        <dbReference type="Proteomes" id="UP000224563"/>
    </source>
</evidence>
<keyword evidence="6" id="KW-0443">Lipid metabolism</keyword>
<evidence type="ECO:0000259" key="8">
    <source>
        <dbReference type="Pfam" id="PF01643"/>
    </source>
</evidence>
<dbReference type="InterPro" id="IPR045023">
    <property type="entry name" value="FATA/B"/>
</dbReference>
<dbReference type="EMBL" id="PDYG01000135">
    <property type="protein sequence ID" value="PHU36250.1"/>
    <property type="molecule type" value="Genomic_DNA"/>
</dbReference>
<protein>
    <submittedName>
        <fullName evidence="10">Acyl-[acyl-carrier-protein] thioesterase</fullName>
    </submittedName>
</protein>
<dbReference type="Proteomes" id="UP000224563">
    <property type="component" value="Unassembled WGS sequence"/>
</dbReference>
<keyword evidence="11" id="KW-1185">Reference proteome</keyword>
<dbReference type="CDD" id="cd03440">
    <property type="entry name" value="hot_dog"/>
    <property type="match status" value="1"/>
</dbReference>
<evidence type="ECO:0000256" key="3">
    <source>
        <dbReference type="ARBA" id="ARBA00022801"/>
    </source>
</evidence>
<feature type="domain" description="Acyl-ACP thioesterase N-terminal hotdog" evidence="8">
    <location>
        <begin position="6"/>
        <end position="124"/>
    </location>
</feature>
<evidence type="ECO:0000313" key="10">
    <source>
        <dbReference type="EMBL" id="PHU36250.1"/>
    </source>
</evidence>
<organism evidence="10 11">
    <name type="scientific">Agathobacter ruminis</name>
    <dbReference type="NCBI Taxonomy" id="1712665"/>
    <lineage>
        <taxon>Bacteria</taxon>
        <taxon>Bacillati</taxon>
        <taxon>Bacillota</taxon>
        <taxon>Clostridia</taxon>
        <taxon>Lachnospirales</taxon>
        <taxon>Lachnospiraceae</taxon>
        <taxon>Agathobacter</taxon>
    </lineage>
</organism>
<evidence type="ECO:0000259" key="9">
    <source>
        <dbReference type="Pfam" id="PF20791"/>
    </source>
</evidence>
<dbReference type="InterPro" id="IPR049427">
    <property type="entry name" value="Acyl-ACP_TE_C"/>
</dbReference>
<evidence type="ECO:0000256" key="6">
    <source>
        <dbReference type="ARBA" id="ARBA00023098"/>
    </source>
</evidence>
<gene>
    <name evidence="10" type="ORF">CSX02_13285</name>
</gene>
<accession>A0A2G3DZD9</accession>
<comment type="caution">
    <text evidence="10">The sequence shown here is derived from an EMBL/GenBank/DDBJ whole genome shotgun (WGS) entry which is preliminary data.</text>
</comment>
<dbReference type="InterPro" id="IPR002864">
    <property type="entry name" value="Acyl-ACP_thioesterase_NHD"/>
</dbReference>
<keyword evidence="4" id="KW-0276">Fatty acid metabolism</keyword>
<dbReference type="PANTHER" id="PTHR31727:SF6">
    <property type="entry name" value="OLEOYL-ACYL CARRIER PROTEIN THIOESTERASE 1, CHLOROPLASTIC"/>
    <property type="match status" value="1"/>
</dbReference>
<evidence type="ECO:0000256" key="1">
    <source>
        <dbReference type="ARBA" id="ARBA00006500"/>
    </source>
</evidence>
<dbReference type="SUPFAM" id="SSF54637">
    <property type="entry name" value="Thioesterase/thiol ester dehydrase-isomerase"/>
    <property type="match status" value="2"/>
</dbReference>
<reference evidence="10 11" key="1">
    <citation type="submission" date="2017-10" db="EMBL/GenBank/DDBJ databases">
        <title>Resolving the taxonomy of Roseburia spp., Eubacterium rectale and Agathobacter spp. through phylogenomic analysis.</title>
        <authorList>
            <person name="Sheridan P.O."/>
            <person name="Walker A.W."/>
            <person name="Duncan S.H."/>
            <person name="Scott K.P."/>
            <person name="Toole P.W.O."/>
            <person name="Luis P."/>
            <person name="Flint H.J."/>
        </authorList>
    </citation>
    <scope>NUCLEOTIDE SEQUENCE [LARGE SCALE GENOMIC DNA]</scope>
    <source>
        <strain evidence="10 11">JK623</strain>
    </source>
</reference>
<proteinExistence type="inferred from homology"/>
<dbReference type="GO" id="GO:0016297">
    <property type="term" value="F:fatty acyl-[ACP] hydrolase activity"/>
    <property type="evidence" value="ECO:0007669"/>
    <property type="project" value="InterPro"/>
</dbReference>
<dbReference type="AlphaFoldDB" id="A0A2G3DZD9"/>